<dbReference type="SUPFAM" id="SSF56112">
    <property type="entry name" value="Protein kinase-like (PK-like)"/>
    <property type="match status" value="1"/>
</dbReference>
<organism evidence="2 3">
    <name type="scientific">Marasmius tenuissimus</name>
    <dbReference type="NCBI Taxonomy" id="585030"/>
    <lineage>
        <taxon>Eukaryota</taxon>
        <taxon>Fungi</taxon>
        <taxon>Dikarya</taxon>
        <taxon>Basidiomycota</taxon>
        <taxon>Agaricomycotina</taxon>
        <taxon>Agaricomycetes</taxon>
        <taxon>Agaricomycetidae</taxon>
        <taxon>Agaricales</taxon>
        <taxon>Marasmiineae</taxon>
        <taxon>Marasmiaceae</taxon>
        <taxon>Marasmius</taxon>
    </lineage>
</organism>
<evidence type="ECO:0000313" key="2">
    <source>
        <dbReference type="EMBL" id="KAL0068980.1"/>
    </source>
</evidence>
<evidence type="ECO:0000313" key="3">
    <source>
        <dbReference type="Proteomes" id="UP001437256"/>
    </source>
</evidence>
<feature type="region of interest" description="Disordered" evidence="1">
    <location>
        <begin position="75"/>
        <end position="113"/>
    </location>
</feature>
<accession>A0ABR3A618</accession>
<evidence type="ECO:0000256" key="1">
    <source>
        <dbReference type="SAM" id="MobiDB-lite"/>
    </source>
</evidence>
<dbReference type="EMBL" id="JBBXMP010000015">
    <property type="protein sequence ID" value="KAL0068980.1"/>
    <property type="molecule type" value="Genomic_DNA"/>
</dbReference>
<keyword evidence="3" id="KW-1185">Reference proteome</keyword>
<comment type="caution">
    <text evidence="2">The sequence shown here is derived from an EMBL/GenBank/DDBJ whole genome shotgun (WGS) entry which is preliminary data.</text>
</comment>
<dbReference type="InterPro" id="IPR011009">
    <property type="entry name" value="Kinase-like_dom_sf"/>
</dbReference>
<proteinExistence type="predicted"/>
<evidence type="ECO:0008006" key="4">
    <source>
        <dbReference type="Google" id="ProtNLM"/>
    </source>
</evidence>
<feature type="compositionally biased region" description="Basic and acidic residues" evidence="1">
    <location>
        <begin position="75"/>
        <end position="89"/>
    </location>
</feature>
<dbReference type="Gene3D" id="1.10.510.10">
    <property type="entry name" value="Transferase(Phosphotransferase) domain 1"/>
    <property type="match status" value="1"/>
</dbReference>
<protein>
    <recommendedName>
        <fullName evidence="4">Protein kinase domain-containing protein</fullName>
    </recommendedName>
</protein>
<reference evidence="2 3" key="1">
    <citation type="submission" date="2024-05" db="EMBL/GenBank/DDBJ databases">
        <title>A draft genome resource for the thread blight pathogen Marasmius tenuissimus strain MS-2.</title>
        <authorList>
            <person name="Yulfo-Soto G.E."/>
            <person name="Baruah I.K."/>
            <person name="Amoako-Attah I."/>
            <person name="Bukari Y."/>
            <person name="Meinhardt L.W."/>
            <person name="Bailey B.A."/>
            <person name="Cohen S.P."/>
        </authorList>
    </citation>
    <scope>NUCLEOTIDE SEQUENCE [LARGE SCALE GENOMIC DNA]</scope>
    <source>
        <strain evidence="2 3">MS-2</strain>
    </source>
</reference>
<dbReference type="Proteomes" id="UP001437256">
    <property type="component" value="Unassembled WGS sequence"/>
</dbReference>
<sequence>MNYKFELYAFHIPADPPNQIIPLQKHYVEASLDKTINDLAEDAAGVPRASPSSRSKGLTWRSCILRERSSPAYHDVHSKLKDKPEHALEDLAEDSGSLSRKRQRTASTDEEDLMPLMKNFKQYTNHVLTWKTPSAAAKSSAYEDNQSARFARLDGRFAGDKGVETTAPPIELYHPTFAQFVALAQAQVDDPKDGDILRDAAALIRSCSQIEMQEGPRNTKTRELLQRILRIPFERVINDDQSAANYIALHATPLDSVAASSAILEVKAELGSTGTDPSVQASFSFGRFYCQPQRNAITEHSNCPTFIVGIAGPWLVVMGAVLTTRVVAQRLSDFMWLGCSRTMDEAQVKRVASTLYALRRAIQTLNQLWNSFKKPKIVEGCEHPRFFPYWDSFTDEHREVVNFVYVKPLEDWPSCVTFLAKRLPGNGGSDDKDSRFVIKFVRRYERDAHAVMGKEGFAPKLLGFRQLREEDSGYKDLVLVAMEYVEGKALCDLYNDNALPAEVKQGVQDALQALNGAGYIFADLRRPNVMVRASDEKVQLIDFDWVCKMDGGMRYPFHLSPDIKCRSKAKDYDVITLDHQNRMFEVL</sequence>
<gene>
    <name evidence="2" type="ORF">AAF712_003973</name>
</gene>
<name>A0ABR3A618_9AGAR</name>